<protein>
    <submittedName>
        <fullName evidence="2">Uncharacterized protein</fullName>
    </submittedName>
</protein>
<keyword evidence="3" id="KW-1185">Reference proteome</keyword>
<feature type="region of interest" description="Disordered" evidence="1">
    <location>
        <begin position="1"/>
        <end position="46"/>
    </location>
</feature>
<gene>
    <name evidence="2" type="ORF">M0813_12737</name>
</gene>
<dbReference type="Proteomes" id="UP001150062">
    <property type="component" value="Unassembled WGS sequence"/>
</dbReference>
<sequence length="336" mass="39539">MTKIMSNNTTPNEREVEISSNQLSKSNGYICSPKTKTEDNDDSTDINNLSIDEISSLESSDDNGGFINIRKGGRKKEFTYKGGKEKQGVGCREKMIKKKRKKTKKNNRGLKHYDHHKQKYRKTQKKKLQKSNQNKIDFQSKTKIDPFTEIDSYESYSEKNYSYDLDDIDMETEEVQETGSFMESLQTTTDSEEDNIEIIDEYISEKKIMEQIEKIAKQNINSSQQLLLIIHQWYQQKQQNQRANKHIYSYKQRKQQNQQKKHQRDHNIQNNQLTNGHRSQNTRSLDFTNNLSNNNNHLKSNFDKVSKSKEKTRIDELNNLFVTVSFTFKAQTFNEI</sequence>
<feature type="compositionally biased region" description="Basic residues" evidence="1">
    <location>
        <begin position="251"/>
        <end position="264"/>
    </location>
</feature>
<evidence type="ECO:0000256" key="1">
    <source>
        <dbReference type="SAM" id="MobiDB-lite"/>
    </source>
</evidence>
<proteinExistence type="predicted"/>
<feature type="compositionally biased region" description="Polar residues" evidence="1">
    <location>
        <begin position="268"/>
        <end position="288"/>
    </location>
</feature>
<feature type="region of interest" description="Disordered" evidence="1">
    <location>
        <begin position="251"/>
        <end position="307"/>
    </location>
</feature>
<feature type="compositionally biased region" description="Polar residues" evidence="1">
    <location>
        <begin position="1"/>
        <end position="11"/>
    </location>
</feature>
<dbReference type="EMBL" id="JAOAOG010000026">
    <property type="protein sequence ID" value="KAJ6254179.1"/>
    <property type="molecule type" value="Genomic_DNA"/>
</dbReference>
<comment type="caution">
    <text evidence="2">The sequence shown here is derived from an EMBL/GenBank/DDBJ whole genome shotgun (WGS) entry which is preliminary data.</text>
</comment>
<feature type="compositionally biased region" description="Basic residues" evidence="1">
    <location>
        <begin position="95"/>
        <end position="109"/>
    </location>
</feature>
<name>A0ABQ8ZBA5_9EUKA</name>
<reference evidence="2" key="1">
    <citation type="submission" date="2022-08" db="EMBL/GenBank/DDBJ databases">
        <title>Novel sulfate-reducing endosymbionts in the free-living metamonad Anaeramoeba.</title>
        <authorList>
            <person name="Jerlstrom-Hultqvist J."/>
            <person name="Cepicka I."/>
            <person name="Gallot-Lavallee L."/>
            <person name="Salas-Leiva D."/>
            <person name="Curtis B.A."/>
            <person name="Zahonova K."/>
            <person name="Pipaliya S."/>
            <person name="Dacks J."/>
            <person name="Roger A.J."/>
        </authorList>
    </citation>
    <scope>NUCLEOTIDE SEQUENCE</scope>
    <source>
        <strain evidence="2">Schooner1</strain>
    </source>
</reference>
<evidence type="ECO:0000313" key="2">
    <source>
        <dbReference type="EMBL" id="KAJ6254179.1"/>
    </source>
</evidence>
<feature type="compositionally biased region" description="Polar residues" evidence="1">
    <location>
        <begin position="18"/>
        <end position="29"/>
    </location>
</feature>
<feature type="compositionally biased region" description="Low complexity" evidence="1">
    <location>
        <begin position="289"/>
        <end position="299"/>
    </location>
</feature>
<accession>A0ABQ8ZBA5</accession>
<feature type="region of interest" description="Disordered" evidence="1">
    <location>
        <begin position="89"/>
        <end position="109"/>
    </location>
</feature>
<evidence type="ECO:0000313" key="3">
    <source>
        <dbReference type="Proteomes" id="UP001150062"/>
    </source>
</evidence>
<organism evidence="2 3">
    <name type="scientific">Anaeramoeba flamelloides</name>
    <dbReference type="NCBI Taxonomy" id="1746091"/>
    <lineage>
        <taxon>Eukaryota</taxon>
        <taxon>Metamonada</taxon>
        <taxon>Anaeramoebidae</taxon>
        <taxon>Anaeramoeba</taxon>
    </lineage>
</organism>